<organism evidence="1 2">
    <name type="scientific">Lactiplantibacillus plantarum subsp. plantarum</name>
    <dbReference type="NCBI Taxonomy" id="337330"/>
    <lineage>
        <taxon>Bacteria</taxon>
        <taxon>Bacillati</taxon>
        <taxon>Bacillota</taxon>
        <taxon>Bacilli</taxon>
        <taxon>Lactobacillales</taxon>
        <taxon>Lactobacillaceae</taxon>
        <taxon>Lactiplantibacillus</taxon>
    </lineage>
</organism>
<sequence>MTKPDIDRFLQEVMSFIEDDVFFTWKSLLDSGFESDFMAKATLSDFAYERLIFTIPSIRTIKTRGSVYGGVKQSHPKPKCPPLTDFFAQELGGQSRDIDDFLRELNHKFGLDVTRTRALEKLAKGQLAYSTETNHIYPDKLSMYEDTYQELGIDV</sequence>
<name>A0A2S3U8Y2_LACPN</name>
<reference evidence="1 2" key="1">
    <citation type="submission" date="2017-06" db="EMBL/GenBank/DDBJ databases">
        <title>Genome sequence of Lactobacillus plantarum subsp. plantarum strain SRCM101258.</title>
        <authorList>
            <person name="Cho S.H."/>
        </authorList>
    </citation>
    <scope>NUCLEOTIDE SEQUENCE [LARGE SCALE GENOMIC DNA]</scope>
    <source>
        <strain evidence="1 2">SRCM101258</strain>
    </source>
</reference>
<comment type="caution">
    <text evidence="1">The sequence shown here is derived from an EMBL/GenBank/DDBJ whole genome shotgun (WGS) entry which is preliminary data.</text>
</comment>
<dbReference type="AlphaFoldDB" id="A0A2S3U8Y2"/>
<evidence type="ECO:0000313" key="1">
    <source>
        <dbReference type="EMBL" id="POD88701.1"/>
    </source>
</evidence>
<proteinExistence type="predicted"/>
<evidence type="ECO:0000313" key="2">
    <source>
        <dbReference type="Proteomes" id="UP000236990"/>
    </source>
</evidence>
<gene>
    <name evidence="1" type="ORF">S101258_00548</name>
</gene>
<protein>
    <submittedName>
        <fullName evidence="1">Uncharacterized protein</fullName>
    </submittedName>
</protein>
<dbReference type="Proteomes" id="UP000236990">
    <property type="component" value="Unassembled WGS sequence"/>
</dbReference>
<accession>A0A2S3U8Y2</accession>
<dbReference type="EMBL" id="NKCZ01000064">
    <property type="protein sequence ID" value="POD88701.1"/>
    <property type="molecule type" value="Genomic_DNA"/>
</dbReference>